<reference evidence="1" key="4">
    <citation type="submission" date="2019-03" db="UniProtKB">
        <authorList>
            <consortium name="EnsemblPlants"/>
        </authorList>
    </citation>
    <scope>IDENTIFICATION</scope>
</reference>
<evidence type="ECO:0000313" key="1">
    <source>
        <dbReference type="EnsemblPlants" id="AET7Gv20720900.14"/>
    </source>
</evidence>
<reference evidence="1" key="5">
    <citation type="journal article" date="2021" name="G3 (Bethesda)">
        <title>Aegilops tauschii genome assembly Aet v5.0 features greater sequence contiguity and improved annotation.</title>
        <authorList>
            <person name="Wang L."/>
            <person name="Zhu T."/>
            <person name="Rodriguez J.C."/>
            <person name="Deal K.R."/>
            <person name="Dubcovsky J."/>
            <person name="McGuire P.E."/>
            <person name="Lux T."/>
            <person name="Spannagl M."/>
            <person name="Mayer K.F.X."/>
            <person name="Baldrich P."/>
            <person name="Meyers B.C."/>
            <person name="Huo N."/>
            <person name="Gu Y.Q."/>
            <person name="Zhou H."/>
            <person name="Devos K.M."/>
            <person name="Bennetzen J.L."/>
            <person name="Unver T."/>
            <person name="Budak H."/>
            <person name="Gulick P.J."/>
            <person name="Galiba G."/>
            <person name="Kalapos B."/>
            <person name="Nelson D.R."/>
            <person name="Li P."/>
            <person name="You F.M."/>
            <person name="Luo M.C."/>
            <person name="Dvorak J."/>
        </authorList>
    </citation>
    <scope>NUCLEOTIDE SEQUENCE [LARGE SCALE GENOMIC DNA]</scope>
    <source>
        <strain evidence="1">cv. AL8/78</strain>
    </source>
</reference>
<dbReference type="Proteomes" id="UP000015105">
    <property type="component" value="Chromosome 7D"/>
</dbReference>
<dbReference type="EnsemblPlants" id="AET7Gv20720900.14">
    <property type="protein sequence ID" value="AET7Gv20720900.14"/>
    <property type="gene ID" value="AET7Gv20720900"/>
</dbReference>
<dbReference type="AlphaFoldDB" id="A0A453RVF7"/>
<organism evidence="1 2">
    <name type="scientific">Aegilops tauschii subsp. strangulata</name>
    <name type="common">Goatgrass</name>
    <dbReference type="NCBI Taxonomy" id="200361"/>
    <lineage>
        <taxon>Eukaryota</taxon>
        <taxon>Viridiplantae</taxon>
        <taxon>Streptophyta</taxon>
        <taxon>Embryophyta</taxon>
        <taxon>Tracheophyta</taxon>
        <taxon>Spermatophyta</taxon>
        <taxon>Magnoliopsida</taxon>
        <taxon>Liliopsida</taxon>
        <taxon>Poales</taxon>
        <taxon>Poaceae</taxon>
        <taxon>BOP clade</taxon>
        <taxon>Pooideae</taxon>
        <taxon>Triticodae</taxon>
        <taxon>Triticeae</taxon>
        <taxon>Triticinae</taxon>
        <taxon>Aegilops</taxon>
    </lineage>
</organism>
<keyword evidence="2" id="KW-1185">Reference proteome</keyword>
<protein>
    <submittedName>
        <fullName evidence="1">Uncharacterized protein</fullName>
    </submittedName>
</protein>
<reference evidence="2" key="1">
    <citation type="journal article" date="2014" name="Science">
        <title>Ancient hybridizations among the ancestral genomes of bread wheat.</title>
        <authorList>
            <consortium name="International Wheat Genome Sequencing Consortium,"/>
            <person name="Marcussen T."/>
            <person name="Sandve S.R."/>
            <person name="Heier L."/>
            <person name="Spannagl M."/>
            <person name="Pfeifer M."/>
            <person name="Jakobsen K.S."/>
            <person name="Wulff B.B."/>
            <person name="Steuernagel B."/>
            <person name="Mayer K.F."/>
            <person name="Olsen O.A."/>
        </authorList>
    </citation>
    <scope>NUCLEOTIDE SEQUENCE [LARGE SCALE GENOMIC DNA]</scope>
    <source>
        <strain evidence="2">cv. AL8/78</strain>
    </source>
</reference>
<name>A0A453RVF7_AEGTS</name>
<dbReference type="Gramene" id="AET7Gv20720900.14">
    <property type="protein sequence ID" value="AET7Gv20720900.14"/>
    <property type="gene ID" value="AET7Gv20720900"/>
</dbReference>
<reference evidence="2" key="2">
    <citation type="journal article" date="2017" name="Nat. Plants">
        <title>The Aegilops tauschii genome reveals multiple impacts of transposons.</title>
        <authorList>
            <person name="Zhao G."/>
            <person name="Zou C."/>
            <person name="Li K."/>
            <person name="Wang K."/>
            <person name="Li T."/>
            <person name="Gao L."/>
            <person name="Zhang X."/>
            <person name="Wang H."/>
            <person name="Yang Z."/>
            <person name="Liu X."/>
            <person name="Jiang W."/>
            <person name="Mao L."/>
            <person name="Kong X."/>
            <person name="Jiao Y."/>
            <person name="Jia J."/>
        </authorList>
    </citation>
    <scope>NUCLEOTIDE SEQUENCE [LARGE SCALE GENOMIC DNA]</scope>
    <source>
        <strain evidence="2">cv. AL8/78</strain>
    </source>
</reference>
<reference evidence="1" key="3">
    <citation type="journal article" date="2017" name="Nature">
        <title>Genome sequence of the progenitor of the wheat D genome Aegilops tauschii.</title>
        <authorList>
            <person name="Luo M.C."/>
            <person name="Gu Y.Q."/>
            <person name="Puiu D."/>
            <person name="Wang H."/>
            <person name="Twardziok S.O."/>
            <person name="Deal K.R."/>
            <person name="Huo N."/>
            <person name="Zhu T."/>
            <person name="Wang L."/>
            <person name="Wang Y."/>
            <person name="McGuire P.E."/>
            <person name="Liu S."/>
            <person name="Long H."/>
            <person name="Ramasamy R.K."/>
            <person name="Rodriguez J.C."/>
            <person name="Van S.L."/>
            <person name="Yuan L."/>
            <person name="Wang Z."/>
            <person name="Xia Z."/>
            <person name="Xiao L."/>
            <person name="Anderson O.D."/>
            <person name="Ouyang S."/>
            <person name="Liang Y."/>
            <person name="Zimin A.V."/>
            <person name="Pertea G."/>
            <person name="Qi P."/>
            <person name="Bennetzen J.L."/>
            <person name="Dai X."/>
            <person name="Dawson M.W."/>
            <person name="Muller H.G."/>
            <person name="Kugler K."/>
            <person name="Rivarola-Duarte L."/>
            <person name="Spannagl M."/>
            <person name="Mayer K.F.X."/>
            <person name="Lu F.H."/>
            <person name="Bevan M.W."/>
            <person name="Leroy P."/>
            <person name="Li P."/>
            <person name="You F.M."/>
            <person name="Sun Q."/>
            <person name="Liu Z."/>
            <person name="Lyons E."/>
            <person name="Wicker T."/>
            <person name="Salzberg S.L."/>
            <person name="Devos K.M."/>
            <person name="Dvorak J."/>
        </authorList>
    </citation>
    <scope>NUCLEOTIDE SEQUENCE [LARGE SCALE GENOMIC DNA]</scope>
    <source>
        <strain evidence="1">cv. AL8/78</strain>
    </source>
</reference>
<proteinExistence type="predicted"/>
<evidence type="ECO:0000313" key="2">
    <source>
        <dbReference type="Proteomes" id="UP000015105"/>
    </source>
</evidence>
<sequence>MVGIIHRAQSDHYIANVFFQVALSHDSVITRVHEAVIIFQKYFMSRRTPIEQLPSPNFGYVPCQRDETSMPQ</sequence>
<accession>A0A453RVF7</accession>